<accession>L0HF29</accession>
<evidence type="ECO:0000313" key="2">
    <source>
        <dbReference type="EMBL" id="AGB01674.1"/>
    </source>
</evidence>
<organism evidence="2 3">
    <name type="scientific">Methanoregula formicica (strain DSM 22288 / NBRC 105244 / SMSP)</name>
    <dbReference type="NCBI Taxonomy" id="593750"/>
    <lineage>
        <taxon>Archaea</taxon>
        <taxon>Methanobacteriati</taxon>
        <taxon>Methanobacteriota</taxon>
        <taxon>Stenosarchaea group</taxon>
        <taxon>Methanomicrobia</taxon>
        <taxon>Methanomicrobiales</taxon>
        <taxon>Methanoregulaceae</taxon>
        <taxon>Methanoregula</taxon>
    </lineage>
</organism>
<name>L0HF29_METFS</name>
<dbReference type="InterPro" id="IPR037523">
    <property type="entry name" value="VOC_core"/>
</dbReference>
<evidence type="ECO:0000259" key="1">
    <source>
        <dbReference type="PROSITE" id="PS51819"/>
    </source>
</evidence>
<dbReference type="Proteomes" id="UP000010824">
    <property type="component" value="Chromosome"/>
</dbReference>
<gene>
    <name evidence="2" type="ordered locus">Metfor_0613</name>
</gene>
<dbReference type="Gene3D" id="3.10.180.10">
    <property type="entry name" value="2,3-Dihydroxybiphenyl 1,2-Dioxygenase, domain 1"/>
    <property type="match status" value="1"/>
</dbReference>
<dbReference type="RefSeq" id="WP_015284638.1">
    <property type="nucleotide sequence ID" value="NC_019943.1"/>
</dbReference>
<dbReference type="STRING" id="593750.Metfor_0613"/>
<feature type="domain" description="VOC" evidence="1">
    <location>
        <begin position="6"/>
        <end position="123"/>
    </location>
</feature>
<keyword evidence="2" id="KW-0456">Lyase</keyword>
<evidence type="ECO:0000313" key="3">
    <source>
        <dbReference type="Proteomes" id="UP000010824"/>
    </source>
</evidence>
<reference evidence="2 3" key="2">
    <citation type="journal article" date="2014" name="Genome Announc.">
        <title>Complete Genome Sequence of Methanoregula formicica SMSPT, a Mesophilic Hydrogenotrophic Methanogen Isolated from a Methanogenic Upflow Anaerobic Sludge Blanket Reactor.</title>
        <authorList>
            <person name="Yamamoto K."/>
            <person name="Tamaki H."/>
            <person name="Cadillo-Quiroz H."/>
            <person name="Imachi H."/>
            <person name="Kyrpides N."/>
            <person name="Woyke T."/>
            <person name="Goodwin L."/>
            <person name="Zinder S.H."/>
            <person name="Kamagata Y."/>
            <person name="Liu W.T."/>
        </authorList>
    </citation>
    <scope>NUCLEOTIDE SEQUENCE [LARGE SCALE GENOMIC DNA]</scope>
    <source>
        <strain evidence="3">DSM 22288 / NBRC 105244 / SMSP</strain>
    </source>
</reference>
<dbReference type="GeneID" id="14309286"/>
<dbReference type="InParanoid" id="L0HF29"/>
<dbReference type="GO" id="GO:0016829">
    <property type="term" value="F:lyase activity"/>
    <property type="evidence" value="ECO:0007669"/>
    <property type="project" value="UniProtKB-KW"/>
</dbReference>
<keyword evidence="3" id="KW-1185">Reference proteome</keyword>
<proteinExistence type="predicted"/>
<dbReference type="SUPFAM" id="SSF54593">
    <property type="entry name" value="Glyoxalase/Bleomycin resistance protein/Dihydroxybiphenyl dioxygenase"/>
    <property type="match status" value="1"/>
</dbReference>
<reference evidence="3" key="1">
    <citation type="submission" date="2011-12" db="EMBL/GenBank/DDBJ databases">
        <title>Complete sequence of Methanoregula formicicum SMSP.</title>
        <authorList>
            <person name="Lucas S."/>
            <person name="Han J."/>
            <person name="Lapidus A."/>
            <person name="Cheng J.-F."/>
            <person name="Goodwin L."/>
            <person name="Pitluck S."/>
            <person name="Peters L."/>
            <person name="Ovchinnikova G."/>
            <person name="Teshima H."/>
            <person name="Detter J.C."/>
            <person name="Han C."/>
            <person name="Tapia R."/>
            <person name="Land M."/>
            <person name="Hauser L."/>
            <person name="Kyrpides N."/>
            <person name="Ivanova N."/>
            <person name="Pagani I."/>
            <person name="Imachi H."/>
            <person name="Tamaki H."/>
            <person name="Sekiguchi Y."/>
            <person name="Kamagata Y."/>
            <person name="Cadillo-Quiroz H."/>
            <person name="Zinder S."/>
            <person name="Liu W.-T."/>
            <person name="Woyke T."/>
        </authorList>
    </citation>
    <scope>NUCLEOTIDE SEQUENCE [LARGE SCALE GENOMIC DNA]</scope>
    <source>
        <strain evidence="3">DSM 22288 / NBRC 105244 / SMSP</strain>
    </source>
</reference>
<dbReference type="PROSITE" id="PS51819">
    <property type="entry name" value="VOC"/>
    <property type="match status" value="1"/>
</dbReference>
<dbReference type="eggNOG" id="arCOG05141">
    <property type="taxonomic scope" value="Archaea"/>
</dbReference>
<dbReference type="InterPro" id="IPR025870">
    <property type="entry name" value="Glyoxalase-like_dom"/>
</dbReference>
<dbReference type="KEGG" id="mfo:Metfor_0613"/>
<dbReference type="EMBL" id="CP003167">
    <property type="protein sequence ID" value="AGB01674.1"/>
    <property type="molecule type" value="Genomic_DNA"/>
</dbReference>
<sequence length="158" mass="18209">MIPDCRLTAFVLFVSNIERSKRFYQNLLGLEIEMDLGVNVGFRNGLALWQKDFALNVIHGKQTPPVKGNDIEIYFETGSIEDAWETVCSQGVEVVHELREQPWGQRVFRVYDPDRFIVEFGEPMPAVILRMHREGMTEEEIAKKTTMPAEIMHQILVA</sequence>
<dbReference type="OrthoDB" id="358887at2157"/>
<dbReference type="HOGENOM" id="CLU_105776_0_0_2"/>
<dbReference type="Pfam" id="PF12681">
    <property type="entry name" value="Glyoxalase_2"/>
    <property type="match status" value="1"/>
</dbReference>
<dbReference type="InterPro" id="IPR029068">
    <property type="entry name" value="Glyas_Bleomycin-R_OHBP_Dase"/>
</dbReference>
<protein>
    <submittedName>
        <fullName evidence="2">Lactoylglutathione lyase family protein</fullName>
    </submittedName>
</protein>
<dbReference type="AlphaFoldDB" id="L0HF29"/>